<dbReference type="PROSITE" id="PS51782">
    <property type="entry name" value="LYSM"/>
    <property type="match status" value="2"/>
</dbReference>
<evidence type="ECO:0000256" key="5">
    <source>
        <dbReference type="SAM" id="SignalP"/>
    </source>
</evidence>
<dbReference type="SMART" id="SM00257">
    <property type="entry name" value="LysM"/>
    <property type="match status" value="2"/>
</dbReference>
<dbReference type="SUPFAM" id="SSF54106">
    <property type="entry name" value="LysM domain"/>
    <property type="match status" value="1"/>
</dbReference>
<feature type="signal peptide" evidence="5">
    <location>
        <begin position="1"/>
        <end position="16"/>
    </location>
</feature>
<evidence type="ECO:0000256" key="1">
    <source>
        <dbReference type="ARBA" id="ARBA00022669"/>
    </source>
</evidence>
<dbReference type="InterPro" id="IPR036779">
    <property type="entry name" value="LysM_dom_sf"/>
</dbReference>
<accession>F9F6U0</accession>
<keyword evidence="2" id="KW-0843">Virulence</keyword>
<gene>
    <name evidence="7" type="ORF">FOXB_02115</name>
</gene>
<dbReference type="OrthoDB" id="5422579at2759"/>
<dbReference type="Pfam" id="PF01476">
    <property type="entry name" value="LysM"/>
    <property type="match status" value="1"/>
</dbReference>
<dbReference type="STRING" id="660025.F9F6U0"/>
<feature type="domain" description="LysM" evidence="6">
    <location>
        <begin position="331"/>
        <end position="377"/>
    </location>
</feature>
<dbReference type="GO" id="GO:0008061">
    <property type="term" value="F:chitin binding"/>
    <property type="evidence" value="ECO:0007669"/>
    <property type="project" value="UniProtKB-KW"/>
</dbReference>
<reference evidence="7" key="1">
    <citation type="journal article" date="2012" name="Mol. Plant Microbe Interact.">
        <title>A highly conserved effector in Fusarium oxysporum is required for full virulence on Arabidopsis.</title>
        <authorList>
            <person name="Thatcher L.F."/>
            <person name="Gardiner D.M."/>
            <person name="Kazan K."/>
            <person name="Manners J."/>
        </authorList>
    </citation>
    <scope>NUCLEOTIDE SEQUENCE [LARGE SCALE GENOMIC DNA]</scope>
    <source>
        <strain evidence="7">Fo5176</strain>
    </source>
</reference>
<comment type="similarity">
    <text evidence="3">Belongs to the secreted LysM effector family.</text>
</comment>
<dbReference type="InterPro" id="IPR052210">
    <property type="entry name" value="LysM1-like"/>
</dbReference>
<dbReference type="PANTHER" id="PTHR34997:SF1">
    <property type="entry name" value="PEPTIDOGLYCAN-BINDING LYSIN DOMAIN"/>
    <property type="match status" value="1"/>
</dbReference>
<feature type="region of interest" description="Disordered" evidence="4">
    <location>
        <begin position="437"/>
        <end position="471"/>
    </location>
</feature>
<sequence>MRLRPSLLALFGVTQAIPSGSPQPSAPHCKEKIETFKKFKVCVSNPLGDFSLPTNTQGGTSVVTTAAPVPSKVPNNTTKNCGKYSQVKKGQDCSDLLTGAGITLTDFLLLNPQVWENCTNLWLDYYYCVKPVGSITTYRGHGSAPTTTEISSMFKYFGSSASNNVSSPLDRIHSNRPSIPLAKGTRSDCASYYWIENVTDDGSANCWALADIYSIDPEEFVLWNPSLAKVSCHSYELPVEDSTSTPSAGIKTYINEFAYPCTVSESQSYCVRLSSATDSPHANKGEDGDTSTVPMPERTTTKSTVSVTKTKPMVVTSPSPMQTGVTDSCRKFHKVAKGDTCYDLAQAAKVKLGIFYSWNPAVKTDCSALQLGSDIKNLRLTSRYLNDKSRLRLNRLFISPNERNLDVLRAVANHPTFRLGVEEIIWDDATLKPIQSYNGRVHYDSDEDEDEDEEDGGHDSDEDEEEYEEADSLAWYTGVCKADIKRAKYRMGEETPRPDILARQYQLDNSMSFQESYEYYKALEAQQQHLIASQADEEAFRYALKQFPRLRKVTVTPAAHGYLFEPLYETPMIRTFPNGFLYPIPRGWPVPEDGMAWAIPEPWNEASEEDKNKWRGFRIVTRILAEEQHNVVELAFENHQLGTGVNHTALDRECPEYNDLCAILKRPRFTKIQLSVLVGYLRDGEDAQDWDTYRNGFLRNALAGATEIEHVSFQSDYCENSSMYGGDMDCFVSLFDIFPVDHWSKLTHFGLSNIQVTQDDLVLFLTKLPTTLQSIELSFLGFLKDHGHYKGLLEDIHDKLDWRSRPMDARVGIQVKVFPPQSFYGRYICLDKEVCEYLYEEGPLPFELTRRGNGSTVIKGMGMQRDVFNPHWERPYDSHRVLRGLGY</sequence>
<keyword evidence="1" id="KW-0147">Chitin-binding</keyword>
<dbReference type="EMBL" id="AFQF01000693">
    <property type="protein sequence ID" value="EGU87356.1"/>
    <property type="molecule type" value="Genomic_DNA"/>
</dbReference>
<dbReference type="InterPro" id="IPR018392">
    <property type="entry name" value="LysM"/>
</dbReference>
<feature type="compositionally biased region" description="Acidic residues" evidence="4">
    <location>
        <begin position="445"/>
        <end position="471"/>
    </location>
</feature>
<feature type="domain" description="LysM" evidence="6">
    <location>
        <begin position="83"/>
        <end position="129"/>
    </location>
</feature>
<evidence type="ECO:0000313" key="7">
    <source>
        <dbReference type="EMBL" id="EGU87356.1"/>
    </source>
</evidence>
<feature type="chain" id="PRO_5003389148" description="LysM domain-containing protein" evidence="5">
    <location>
        <begin position="17"/>
        <end position="887"/>
    </location>
</feature>
<organism evidence="7">
    <name type="scientific">Fusarium oxysporum (strain Fo5176)</name>
    <name type="common">Fusarium vascular wilt</name>
    <dbReference type="NCBI Taxonomy" id="660025"/>
    <lineage>
        <taxon>Eukaryota</taxon>
        <taxon>Fungi</taxon>
        <taxon>Dikarya</taxon>
        <taxon>Ascomycota</taxon>
        <taxon>Pezizomycotina</taxon>
        <taxon>Sordariomycetes</taxon>
        <taxon>Hypocreomycetidae</taxon>
        <taxon>Hypocreales</taxon>
        <taxon>Nectriaceae</taxon>
        <taxon>Fusarium</taxon>
        <taxon>Fusarium oxysporum species complex</taxon>
    </lineage>
</organism>
<dbReference type="CDD" id="cd00118">
    <property type="entry name" value="LysM"/>
    <property type="match status" value="1"/>
</dbReference>
<keyword evidence="5" id="KW-0732">Signal</keyword>
<proteinExistence type="inferred from homology"/>
<dbReference type="PANTHER" id="PTHR34997">
    <property type="entry name" value="AM15"/>
    <property type="match status" value="1"/>
</dbReference>
<evidence type="ECO:0000256" key="4">
    <source>
        <dbReference type="SAM" id="MobiDB-lite"/>
    </source>
</evidence>
<evidence type="ECO:0000256" key="3">
    <source>
        <dbReference type="ARBA" id="ARBA00044955"/>
    </source>
</evidence>
<protein>
    <recommendedName>
        <fullName evidence="6">LysM domain-containing protein</fullName>
    </recommendedName>
</protein>
<evidence type="ECO:0000259" key="6">
    <source>
        <dbReference type="PROSITE" id="PS51782"/>
    </source>
</evidence>
<comment type="caution">
    <text evidence="7">The sequence shown here is derived from an EMBL/GenBank/DDBJ whole genome shotgun (WGS) entry which is preliminary data.</text>
</comment>
<dbReference type="AlphaFoldDB" id="F9F6U0"/>
<feature type="region of interest" description="Disordered" evidence="4">
    <location>
        <begin position="276"/>
        <end position="307"/>
    </location>
</feature>
<name>F9F6U0_FUSOF</name>
<evidence type="ECO:0000256" key="2">
    <source>
        <dbReference type="ARBA" id="ARBA00023026"/>
    </source>
</evidence>
<dbReference type="Gene3D" id="3.10.350.10">
    <property type="entry name" value="LysM domain"/>
    <property type="match status" value="2"/>
</dbReference>